<feature type="compositionally biased region" description="Basic and acidic residues" evidence="1">
    <location>
        <begin position="1"/>
        <end position="19"/>
    </location>
</feature>
<gene>
    <name evidence="2" type="ORF">J8F10_20635</name>
</gene>
<name>A0ABS5BVG1_9BACT</name>
<proteinExistence type="predicted"/>
<protein>
    <submittedName>
        <fullName evidence="2">Uncharacterized protein</fullName>
    </submittedName>
</protein>
<feature type="region of interest" description="Disordered" evidence="1">
    <location>
        <begin position="1"/>
        <end position="33"/>
    </location>
</feature>
<dbReference type="EMBL" id="JAGKQQ010000001">
    <property type="protein sequence ID" value="MBP3957664.1"/>
    <property type="molecule type" value="Genomic_DNA"/>
</dbReference>
<evidence type="ECO:0000313" key="3">
    <source>
        <dbReference type="Proteomes" id="UP000676565"/>
    </source>
</evidence>
<evidence type="ECO:0000313" key="2">
    <source>
        <dbReference type="EMBL" id="MBP3957664.1"/>
    </source>
</evidence>
<sequence>MNNDTRADDTQGMRSHEMCQSRGPLGGTQETQIPVAVAEPTTMHWQYHCSVEWDTNVSE</sequence>
<keyword evidence="3" id="KW-1185">Reference proteome</keyword>
<organism evidence="2 3">
    <name type="scientific">Gemmata palustris</name>
    <dbReference type="NCBI Taxonomy" id="2822762"/>
    <lineage>
        <taxon>Bacteria</taxon>
        <taxon>Pseudomonadati</taxon>
        <taxon>Planctomycetota</taxon>
        <taxon>Planctomycetia</taxon>
        <taxon>Gemmatales</taxon>
        <taxon>Gemmataceae</taxon>
        <taxon>Gemmata</taxon>
    </lineage>
</organism>
<dbReference type="Proteomes" id="UP000676565">
    <property type="component" value="Unassembled WGS sequence"/>
</dbReference>
<dbReference type="RefSeq" id="WP_210656942.1">
    <property type="nucleotide sequence ID" value="NZ_JAGKQQ010000001.1"/>
</dbReference>
<evidence type="ECO:0000256" key="1">
    <source>
        <dbReference type="SAM" id="MobiDB-lite"/>
    </source>
</evidence>
<accession>A0ABS5BVG1</accession>
<reference evidence="2 3" key="1">
    <citation type="submission" date="2021-04" db="EMBL/GenBank/DDBJ databases">
        <authorList>
            <person name="Ivanova A."/>
        </authorList>
    </citation>
    <scope>NUCLEOTIDE SEQUENCE [LARGE SCALE GENOMIC DNA]</scope>
    <source>
        <strain evidence="2 3">G18</strain>
    </source>
</reference>
<comment type="caution">
    <text evidence="2">The sequence shown here is derived from an EMBL/GenBank/DDBJ whole genome shotgun (WGS) entry which is preliminary data.</text>
</comment>